<evidence type="ECO:0000313" key="3">
    <source>
        <dbReference type="EMBL" id="AAZ47972.1"/>
    </source>
</evidence>
<dbReference type="SUPFAM" id="SSF56529">
    <property type="entry name" value="FAH"/>
    <property type="match status" value="1"/>
</dbReference>
<gene>
    <name evidence="3" type="ordered locus">Daro_3242</name>
</gene>
<sequence length="260" mass="27469">MNNENIQQAAAALRQARASRAAIPRISETFGIEGAAAAYAVSRCNTELDLAAGRRVSGKKIGLTSQAVQQQLGVDQPDYGVLFADMEFLSGSEVPASRLIQPKAEGEIAFVVGRDLNDENLSWGRFLHGLEYALPAIEIVDSAIQDWKLTLVDTVADNASCGLYVLGLEPKAIGNVDFSLAGMDFRKNGQTVSVGSGVACLGNPLLAAYWLARNMLQLGDPLKAGDVILSGALGPMFPFVAGDYLHLSIAGLGTVDCRTA</sequence>
<name>Q47B09_DECAR</name>
<dbReference type="Gene3D" id="3.90.850.10">
    <property type="entry name" value="Fumarylacetoacetase-like, C-terminal domain"/>
    <property type="match status" value="1"/>
</dbReference>
<dbReference type="Pfam" id="PF01557">
    <property type="entry name" value="FAA_hydrolase"/>
    <property type="match status" value="1"/>
</dbReference>
<accession>Q47B09</accession>
<dbReference type="OrthoDB" id="9792137at2"/>
<dbReference type="GO" id="GO:0008684">
    <property type="term" value="F:2-oxopent-4-enoate hydratase activity"/>
    <property type="evidence" value="ECO:0007669"/>
    <property type="project" value="TreeGrafter"/>
</dbReference>
<dbReference type="EMBL" id="CP000089">
    <property type="protein sequence ID" value="AAZ47972.1"/>
    <property type="molecule type" value="Genomic_DNA"/>
</dbReference>
<dbReference type="AlphaFoldDB" id="Q47B09"/>
<dbReference type="GO" id="GO:0005737">
    <property type="term" value="C:cytoplasm"/>
    <property type="evidence" value="ECO:0007669"/>
    <property type="project" value="TreeGrafter"/>
</dbReference>
<dbReference type="PANTHER" id="PTHR30143:SF0">
    <property type="entry name" value="2-KETO-4-PENTENOATE HYDRATASE"/>
    <property type="match status" value="1"/>
</dbReference>
<dbReference type="STRING" id="159087.Daro_3242"/>
<organism evidence="3">
    <name type="scientific">Dechloromonas aromatica (strain RCB)</name>
    <dbReference type="NCBI Taxonomy" id="159087"/>
    <lineage>
        <taxon>Bacteria</taxon>
        <taxon>Pseudomonadati</taxon>
        <taxon>Pseudomonadota</taxon>
        <taxon>Betaproteobacteria</taxon>
        <taxon>Rhodocyclales</taxon>
        <taxon>Azonexaceae</taxon>
        <taxon>Dechloromonas</taxon>
    </lineage>
</organism>
<proteinExistence type="predicted"/>
<protein>
    <submittedName>
        <fullName evidence="3">Hydratase/decarboxylase</fullName>
    </submittedName>
</protein>
<dbReference type="InterPro" id="IPR036663">
    <property type="entry name" value="Fumarylacetoacetase_C_sf"/>
</dbReference>
<dbReference type="eggNOG" id="COG3971">
    <property type="taxonomic scope" value="Bacteria"/>
</dbReference>
<evidence type="ECO:0000259" key="2">
    <source>
        <dbReference type="Pfam" id="PF01557"/>
    </source>
</evidence>
<reference evidence="3" key="1">
    <citation type="submission" date="2005-08" db="EMBL/GenBank/DDBJ databases">
        <title>Complete sequence of Dechloromonas aromatica RCB.</title>
        <authorList>
            <person name="Salinero K.K."/>
            <person name="Copeland A."/>
            <person name="Lucas S."/>
            <person name="Lapidus A."/>
            <person name="Barry K."/>
            <person name="Detter J.C."/>
            <person name="Glavina T."/>
            <person name="Hammon N."/>
            <person name="Israni S."/>
            <person name="Pitluck S."/>
            <person name="Di Bartolo G."/>
            <person name="Trong S."/>
            <person name="Schmutz J."/>
            <person name="Larimer F."/>
            <person name="Land M."/>
            <person name="Ivanova N."/>
            <person name="Richardson P."/>
        </authorList>
    </citation>
    <scope>NUCLEOTIDE SEQUENCE</scope>
    <source>
        <strain evidence="3">RCB</strain>
    </source>
</reference>
<dbReference type="InterPro" id="IPR011234">
    <property type="entry name" value="Fumarylacetoacetase-like_C"/>
</dbReference>
<evidence type="ECO:0000256" key="1">
    <source>
        <dbReference type="ARBA" id="ARBA00023239"/>
    </source>
</evidence>
<feature type="domain" description="Fumarylacetoacetase-like C-terminal" evidence="2">
    <location>
        <begin position="94"/>
        <end position="257"/>
    </location>
</feature>
<dbReference type="InterPro" id="IPR050772">
    <property type="entry name" value="Hydratase-Decarb/MhpD_sf"/>
</dbReference>
<dbReference type="HOGENOM" id="CLU_060136_4_1_4"/>
<dbReference type="PANTHER" id="PTHR30143">
    <property type="entry name" value="ACID HYDRATASE"/>
    <property type="match status" value="1"/>
</dbReference>
<keyword evidence="1" id="KW-0456">Lyase</keyword>
<dbReference type="KEGG" id="dar:Daro_3242"/>